<dbReference type="FunFam" id="2.60.200.20:FF:000017">
    <property type="entry name" value="Nibrin"/>
    <property type="match status" value="1"/>
</dbReference>
<dbReference type="Gene3D" id="3.40.50.10980">
    <property type="entry name" value="Nibrin, BRCT2 domain"/>
    <property type="match status" value="1"/>
</dbReference>
<dbReference type="CDD" id="cd22667">
    <property type="entry name" value="FHA_NBN"/>
    <property type="match status" value="1"/>
</dbReference>
<keyword evidence="4" id="KW-0227">DNA damage</keyword>
<keyword evidence="13" id="KW-1185">Reference proteome</keyword>
<dbReference type="GO" id="GO:0005694">
    <property type="term" value="C:chromosome"/>
    <property type="evidence" value="ECO:0007669"/>
    <property type="project" value="UniProtKB-SubCell"/>
</dbReference>
<dbReference type="VEuPathDB" id="VectorBase:HLOH_064796"/>
<dbReference type="EMBL" id="JABSTR010000005">
    <property type="protein sequence ID" value="KAH9369824.1"/>
    <property type="molecule type" value="Genomic_DNA"/>
</dbReference>
<dbReference type="Pfam" id="PF16508">
    <property type="entry name" value="NIBRIN_BRCT_II"/>
    <property type="match status" value="1"/>
</dbReference>
<feature type="compositionally biased region" description="Basic and acidic residues" evidence="9">
    <location>
        <begin position="467"/>
        <end position="479"/>
    </location>
</feature>
<dbReference type="InterPro" id="IPR001357">
    <property type="entry name" value="BRCT_dom"/>
</dbReference>
<comment type="similarity">
    <text evidence="8">Belongs to the Nibrin family.</text>
</comment>
<evidence type="ECO:0000256" key="9">
    <source>
        <dbReference type="SAM" id="MobiDB-lite"/>
    </source>
</evidence>
<name>A0A9J6G5L3_HAELO</name>
<feature type="region of interest" description="Disordered" evidence="9">
    <location>
        <begin position="360"/>
        <end position="532"/>
    </location>
</feature>
<dbReference type="SMART" id="SM00240">
    <property type="entry name" value="FHA"/>
    <property type="match status" value="1"/>
</dbReference>
<accession>A0A9J6G5L3</accession>
<evidence type="ECO:0000256" key="3">
    <source>
        <dbReference type="ARBA" id="ARBA00022454"/>
    </source>
</evidence>
<evidence type="ECO:0000256" key="2">
    <source>
        <dbReference type="ARBA" id="ARBA00004286"/>
    </source>
</evidence>
<dbReference type="Proteomes" id="UP000821853">
    <property type="component" value="Chromosome 3"/>
</dbReference>
<evidence type="ECO:0000313" key="12">
    <source>
        <dbReference type="EMBL" id="KAH9369824.1"/>
    </source>
</evidence>
<keyword evidence="3" id="KW-0158">Chromosome</keyword>
<dbReference type="Pfam" id="PF00498">
    <property type="entry name" value="FHA"/>
    <property type="match status" value="1"/>
</dbReference>
<gene>
    <name evidence="12" type="ORF">HPB48_008566</name>
</gene>
<proteinExistence type="inferred from homology"/>
<dbReference type="InterPro" id="IPR032429">
    <property type="entry name" value="Nibrin_BRCT2"/>
</dbReference>
<dbReference type="CDD" id="cd17741">
    <property type="entry name" value="BRCT_nibrin"/>
    <property type="match status" value="1"/>
</dbReference>
<dbReference type="PROSITE" id="PS50006">
    <property type="entry name" value="FHA_DOMAIN"/>
    <property type="match status" value="1"/>
</dbReference>
<evidence type="ECO:0000256" key="6">
    <source>
        <dbReference type="ARBA" id="ARBA00023242"/>
    </source>
</evidence>
<evidence type="ECO:0000256" key="8">
    <source>
        <dbReference type="ARBA" id="ARBA00044757"/>
    </source>
</evidence>
<evidence type="ECO:0000259" key="10">
    <source>
        <dbReference type="PROSITE" id="PS50006"/>
    </source>
</evidence>
<dbReference type="OrthoDB" id="552194at2759"/>
<dbReference type="GO" id="GO:0000724">
    <property type="term" value="P:double-strand break repair via homologous recombination"/>
    <property type="evidence" value="ECO:0007669"/>
    <property type="project" value="TreeGrafter"/>
</dbReference>
<comment type="subcellular location">
    <subcellularLocation>
        <location evidence="2">Chromosome</location>
    </subcellularLocation>
    <subcellularLocation>
        <location evidence="1">Nucleus</location>
    </subcellularLocation>
</comment>
<evidence type="ECO:0000256" key="7">
    <source>
        <dbReference type="ARBA" id="ARBA00023306"/>
    </source>
</evidence>
<dbReference type="PANTHER" id="PTHR12162">
    <property type="entry name" value="NIBRIN-RELATED"/>
    <property type="match status" value="1"/>
</dbReference>
<evidence type="ECO:0000256" key="5">
    <source>
        <dbReference type="ARBA" id="ARBA00023204"/>
    </source>
</evidence>
<organism evidence="12 13">
    <name type="scientific">Haemaphysalis longicornis</name>
    <name type="common">Bush tick</name>
    <dbReference type="NCBI Taxonomy" id="44386"/>
    <lineage>
        <taxon>Eukaryota</taxon>
        <taxon>Metazoa</taxon>
        <taxon>Ecdysozoa</taxon>
        <taxon>Arthropoda</taxon>
        <taxon>Chelicerata</taxon>
        <taxon>Arachnida</taxon>
        <taxon>Acari</taxon>
        <taxon>Parasitiformes</taxon>
        <taxon>Ixodida</taxon>
        <taxon>Ixodoidea</taxon>
        <taxon>Ixodidae</taxon>
        <taxon>Haemaphysalinae</taxon>
        <taxon>Haemaphysalis</taxon>
    </lineage>
</organism>
<feature type="domain" description="BRCT" evidence="11">
    <location>
        <begin position="115"/>
        <end position="184"/>
    </location>
</feature>
<dbReference type="InterPro" id="IPR040227">
    <property type="entry name" value="Nibrin-rel"/>
</dbReference>
<feature type="compositionally biased region" description="Polar residues" evidence="9">
    <location>
        <begin position="503"/>
        <end position="519"/>
    </location>
</feature>
<dbReference type="PROSITE" id="PS50172">
    <property type="entry name" value="BRCT"/>
    <property type="match status" value="1"/>
</dbReference>
<feature type="domain" description="FHA" evidence="10">
    <location>
        <begin position="22"/>
        <end position="83"/>
    </location>
</feature>
<evidence type="ECO:0000259" key="11">
    <source>
        <dbReference type="PROSITE" id="PS50172"/>
    </source>
</evidence>
<dbReference type="SUPFAM" id="SSF52113">
    <property type="entry name" value="BRCT domain"/>
    <property type="match status" value="1"/>
</dbReference>
<dbReference type="InterPro" id="IPR036420">
    <property type="entry name" value="BRCT_dom_sf"/>
</dbReference>
<dbReference type="GO" id="GO:0007095">
    <property type="term" value="P:mitotic G2 DNA damage checkpoint signaling"/>
    <property type="evidence" value="ECO:0007669"/>
    <property type="project" value="InterPro"/>
</dbReference>
<dbReference type="AlphaFoldDB" id="A0A9J6G5L3"/>
<dbReference type="SMART" id="SM01348">
    <property type="entry name" value="Nbs1_C"/>
    <property type="match status" value="1"/>
</dbReference>
<keyword evidence="6" id="KW-0539">Nucleus</keyword>
<dbReference type="Gene3D" id="2.60.200.20">
    <property type="match status" value="1"/>
</dbReference>
<dbReference type="Gene3D" id="3.40.50.10190">
    <property type="entry name" value="BRCT domain"/>
    <property type="match status" value="1"/>
</dbReference>
<evidence type="ECO:0008006" key="14">
    <source>
        <dbReference type="Google" id="ProtNLM"/>
    </source>
</evidence>
<dbReference type="OMA" id="PLECYFG"/>
<reference evidence="12 13" key="1">
    <citation type="journal article" date="2020" name="Cell">
        <title>Large-Scale Comparative Analyses of Tick Genomes Elucidate Their Genetic Diversity and Vector Capacities.</title>
        <authorList>
            <consortium name="Tick Genome and Microbiome Consortium (TIGMIC)"/>
            <person name="Jia N."/>
            <person name="Wang J."/>
            <person name="Shi W."/>
            <person name="Du L."/>
            <person name="Sun Y."/>
            <person name="Zhan W."/>
            <person name="Jiang J.F."/>
            <person name="Wang Q."/>
            <person name="Zhang B."/>
            <person name="Ji P."/>
            <person name="Bell-Sakyi L."/>
            <person name="Cui X.M."/>
            <person name="Yuan T.T."/>
            <person name="Jiang B.G."/>
            <person name="Yang W.F."/>
            <person name="Lam T.T."/>
            <person name="Chang Q.C."/>
            <person name="Ding S.J."/>
            <person name="Wang X.J."/>
            <person name="Zhu J.G."/>
            <person name="Ruan X.D."/>
            <person name="Zhao L."/>
            <person name="Wei J.T."/>
            <person name="Ye R.Z."/>
            <person name="Que T.C."/>
            <person name="Du C.H."/>
            <person name="Zhou Y.H."/>
            <person name="Cheng J.X."/>
            <person name="Dai P.F."/>
            <person name="Guo W.B."/>
            <person name="Han X.H."/>
            <person name="Huang E.J."/>
            <person name="Li L.F."/>
            <person name="Wei W."/>
            <person name="Gao Y.C."/>
            <person name="Liu J.Z."/>
            <person name="Shao H.Z."/>
            <person name="Wang X."/>
            <person name="Wang C.C."/>
            <person name="Yang T.C."/>
            <person name="Huo Q.B."/>
            <person name="Li W."/>
            <person name="Chen H.Y."/>
            <person name="Chen S.E."/>
            <person name="Zhou L.G."/>
            <person name="Ni X.B."/>
            <person name="Tian J.H."/>
            <person name="Sheng Y."/>
            <person name="Liu T."/>
            <person name="Pan Y.S."/>
            <person name="Xia L.Y."/>
            <person name="Li J."/>
            <person name="Zhao F."/>
            <person name="Cao W.C."/>
        </authorList>
    </citation>
    <scope>NUCLEOTIDE SEQUENCE [LARGE SCALE GENOMIC DNA]</scope>
    <source>
        <strain evidence="12">HaeL-2018</strain>
    </source>
</reference>
<keyword evidence="7" id="KW-0131">Cell cycle</keyword>
<evidence type="ECO:0000313" key="13">
    <source>
        <dbReference type="Proteomes" id="UP000821853"/>
    </source>
</evidence>
<evidence type="ECO:0000256" key="4">
    <source>
        <dbReference type="ARBA" id="ARBA00022763"/>
    </source>
</evidence>
<keyword evidence="5" id="KW-0234">DNA repair</keyword>
<dbReference type="PANTHER" id="PTHR12162:SF0">
    <property type="entry name" value="NIBRIN"/>
    <property type="match status" value="1"/>
</dbReference>
<dbReference type="InterPro" id="IPR000253">
    <property type="entry name" value="FHA_dom"/>
</dbReference>
<dbReference type="Pfam" id="PF00533">
    <property type="entry name" value="BRCT"/>
    <property type="match status" value="1"/>
</dbReference>
<dbReference type="SUPFAM" id="SSF49879">
    <property type="entry name" value="SMAD/FHA domain"/>
    <property type="match status" value="1"/>
</dbReference>
<comment type="caution">
    <text evidence="12">The sequence shown here is derived from an EMBL/GenBank/DDBJ whole genome shotgun (WGS) entry which is preliminary data.</text>
</comment>
<dbReference type="InterPro" id="IPR043014">
    <property type="entry name" value="Nibrin_BRCT2_sf"/>
</dbReference>
<dbReference type="InterPro" id="IPR008984">
    <property type="entry name" value="SMAD_FHA_dom_sf"/>
</dbReference>
<dbReference type="GO" id="GO:0003684">
    <property type="term" value="F:damaged DNA binding"/>
    <property type="evidence" value="ECO:0007669"/>
    <property type="project" value="TreeGrafter"/>
</dbReference>
<sequence>MWCLCNPTSNDVSYRLLCEAEYTVGRKNVDILITNDQSISREHAVLSVSAVPDNRISDDSYIPLLRLKDLGSKYGTAVNSKELSKSEETTLQQGDTVTFGRLGSKYKICYEPPMVLATSCVAAPEKERLKTILKRIGGRLQSEWSEKCTHVVMSAIRLTAKTTAALLAAKPVVTPAFFTEVLERLQRQDLTPVDPALYIPEVTEECLSLGKETFACNEARKTLFAGKTFYFLSEKQYQSLGALVNSGGARSVLLRDPDRPTPELLRENSCVIKPADNADNAVCRYLNENNLHAVSASDTQAPSQDEVCVPNTDLSQQGVPPRRCGISDASDTSLTIAESKLASLTASRVEKDLELTLGANTGTTTVSHEPPPSTVTTPAVLSPLKKLRSTAGPSSPKRSPSKVRKKDAKGTLPLECYFNMQGRKRAGDDEGSSTAKKPRANPAPDVNVEEVRVKEEVITLASPEPEQQEHNDANTSDHDEGMDDDFGGSYANSTYGVPHEQQRQSYQSESAKQPRSTPSALLPDVSANGSHDPERLLIETSAVVVELADLVVHSPRATVPTHEVPPVTEVRNFKRFRKAHQAHLVGLPKIIGGPDLEVYDPNVPGQDCADMEADSQDVSHVFNYDQSTPKRRRIM</sequence>
<evidence type="ECO:0000256" key="1">
    <source>
        <dbReference type="ARBA" id="ARBA00004123"/>
    </source>
</evidence>
<dbReference type="GO" id="GO:0030870">
    <property type="term" value="C:Mre11 complex"/>
    <property type="evidence" value="ECO:0007669"/>
    <property type="project" value="InterPro"/>
</dbReference>
<protein>
    <recommendedName>
        <fullName evidence="14">Nibrin</fullName>
    </recommendedName>
</protein>
<dbReference type="InterPro" id="IPR013908">
    <property type="entry name" value="Nibrin_C"/>
</dbReference>